<name>A0A5E4WMZ0_9BURK</name>
<gene>
    <name evidence="1" type="ORF">PAQ31011_03330</name>
</gene>
<dbReference type="InterPro" id="IPR013431">
    <property type="entry name" value="Delta_60_rpt"/>
</dbReference>
<organism evidence="1 2">
    <name type="scientific">Pandoraea aquatica</name>
    <dbReference type="NCBI Taxonomy" id="2508290"/>
    <lineage>
        <taxon>Bacteria</taxon>
        <taxon>Pseudomonadati</taxon>
        <taxon>Pseudomonadota</taxon>
        <taxon>Betaproteobacteria</taxon>
        <taxon>Burkholderiales</taxon>
        <taxon>Burkholderiaceae</taxon>
        <taxon>Pandoraea</taxon>
    </lineage>
</organism>
<evidence type="ECO:0000313" key="1">
    <source>
        <dbReference type="EMBL" id="VVE24366.1"/>
    </source>
</evidence>
<accession>A0A5E4WMZ0</accession>
<dbReference type="Pfam" id="PF17164">
    <property type="entry name" value="DUF5122"/>
    <property type="match status" value="3"/>
</dbReference>
<reference evidence="1 2" key="1">
    <citation type="submission" date="2019-08" db="EMBL/GenBank/DDBJ databases">
        <authorList>
            <person name="Peeters C."/>
        </authorList>
    </citation>
    <scope>NUCLEOTIDE SEQUENCE [LARGE SCALE GENOMIC DNA]</scope>
    <source>
        <strain evidence="1 2">LMG 31011</strain>
    </source>
</reference>
<evidence type="ECO:0008006" key="3">
    <source>
        <dbReference type="Google" id="ProtNLM"/>
    </source>
</evidence>
<dbReference type="Proteomes" id="UP000366819">
    <property type="component" value="Unassembled WGS sequence"/>
</dbReference>
<protein>
    <recommendedName>
        <fullName evidence="3">Delta-60 repeat domain-containing protein</fullName>
    </recommendedName>
</protein>
<dbReference type="NCBIfam" id="TIGR02608">
    <property type="entry name" value="delta_60_rpt"/>
    <property type="match status" value="5"/>
</dbReference>
<evidence type="ECO:0000313" key="2">
    <source>
        <dbReference type="Proteomes" id="UP000366819"/>
    </source>
</evidence>
<dbReference type="SUPFAM" id="SSF82171">
    <property type="entry name" value="DPP6 N-terminal domain-like"/>
    <property type="match status" value="1"/>
</dbReference>
<dbReference type="EMBL" id="CABPSN010000004">
    <property type="protein sequence ID" value="VVE24366.1"/>
    <property type="molecule type" value="Genomic_DNA"/>
</dbReference>
<keyword evidence="2" id="KW-1185">Reference proteome</keyword>
<proteinExistence type="predicted"/>
<dbReference type="AlphaFoldDB" id="A0A5E4WMZ0"/>
<sequence length="411" mass="43873">MSEKTRSGELDPSFGSNGIVEIVNPRSTHRITKRLPDNRLWTVVSERGLMGVRMYRHLADGGPDPVFRPDGVVVPLSGVTGHAFELTNFEETTTGRLIIAGSVRVQANETPTLMAVMSVDEDAELDPDFGTGGATVIELPDAISTFTHDMHLSDDRAVMLGRLLDTNDRGFTLMVRLTPAGQRDPSFGLNGVSRDFPTYANFRTLHILPDRKLALAGESTRSGVTGLVARYTSAGVPDTTYGTEGFTDIDFSSEFPGAAWSVVSSAVSPDGSHVVQGNSNEGGGQGVWLSRLTPNGQFDNTFNGGKPVVTYLDGHGYTGLHLAVQADGKIVSAGQTQSFSELVLLRLNADGQHDASFGNGGVVIVTSIPPGSREVMASLDIQPDGKLLVCSVSRSEFDPEPFGIVLRRLLA</sequence>
<dbReference type="Gene3D" id="2.80.10.50">
    <property type="match status" value="2"/>
</dbReference>